<sequence>MINKSISELYDSGYISGDAFLYYAERNLGTIQDIMDAGVLEEEPAPYGKEIRSCLEIFGINSFKEESTKESENLHVSEEIACSSDEDVESIYNRAIFDLDIRTVHALQKMRRMYDDFDTYFAALTSNDNEFWLLFEKLPAVGKKSLERARNFALSLTSEVVANDIMGESHKMNELTENQKRELDGLEDFFEAQLRTLSTRSYNAMCELYEICGKSFSSFYIEISNPGFNIKDIHNVGKKSAEELNLWINSIKDFVATFFANGLSAKQSELIAINKLQLLGIKGDLEEILRLYEHMGYFPYFAAIQSYFSSLADRDQLVIKYQLDIFASKELYGLKEASKLLGLTSERTRQLRNGVFEQIQLYIESLTKITANYPLCDSYFKTDVKDINLSEGTNFNDDFVKWVISILAPECYVLLGNIEDAFYNPYGKELPLVLVSRKFNGVFSFDKFIKYLSAINEEKRVDDRSIILKDCVLGFFKDRIYYEYIDEIIRECKTIVNTLFDFEISNETIHIRKNAERNNPELVEIIIREAGHSMTLDEIYTEFQKRYPNRTKSANSLAGALRLNSNISCVGRSSTYTLTEWTHGEHRGGTIREFATEYLLSLSPSIAPLEDIGNYVRRFRPASSDKSIHANLLLGGTYDIFYKEEVRYIGFANQEYPEEYRRFCSQTDSRRDFKSSCTLLEQFVAANERLPFSSNVPEDEKRLCRFWNIQLQKLAKGTLGEEEKCIVEQMQDRFEKFKIDKREFDWLQSYNKIKEHFDLGGQYSELSPTLQKWINIQMTNLKYNKAPFSKTDLLIELANIINDAQ</sequence>
<dbReference type="EMBL" id="MNQH01000033">
    <property type="protein sequence ID" value="OKY93717.1"/>
    <property type="molecule type" value="Genomic_DNA"/>
</dbReference>
<evidence type="ECO:0008006" key="3">
    <source>
        <dbReference type="Google" id="ProtNLM"/>
    </source>
</evidence>
<name>A0A1Q6F4A8_9BACT</name>
<dbReference type="RefSeq" id="WP_278339462.1">
    <property type="nucleotide sequence ID" value="NZ_DAIPNV010000004.1"/>
</dbReference>
<comment type="caution">
    <text evidence="1">The sequence shown here is derived from an EMBL/GenBank/DDBJ whole genome shotgun (WGS) entry which is preliminary data.</text>
</comment>
<organism evidence="1 2">
    <name type="scientific">Alistipes putredinis</name>
    <dbReference type="NCBI Taxonomy" id="28117"/>
    <lineage>
        <taxon>Bacteria</taxon>
        <taxon>Pseudomonadati</taxon>
        <taxon>Bacteroidota</taxon>
        <taxon>Bacteroidia</taxon>
        <taxon>Bacteroidales</taxon>
        <taxon>Rikenellaceae</taxon>
        <taxon>Alistipes</taxon>
    </lineage>
</organism>
<evidence type="ECO:0000313" key="1">
    <source>
        <dbReference type="EMBL" id="OKY93717.1"/>
    </source>
</evidence>
<dbReference type="STRING" id="28117.BHV66_08720"/>
<proteinExistence type="predicted"/>
<accession>A0A1Q6F4A8</accession>
<gene>
    <name evidence="1" type="ORF">BHV66_08720</name>
</gene>
<reference evidence="1 2" key="1">
    <citation type="journal article" date="2016" name="Nat. Biotechnol.">
        <title>Measurement of bacterial replication rates in microbial communities.</title>
        <authorList>
            <person name="Brown C.T."/>
            <person name="Olm M.R."/>
            <person name="Thomas B.C."/>
            <person name="Banfield J.F."/>
        </authorList>
    </citation>
    <scope>NUCLEOTIDE SEQUENCE [LARGE SCALE GENOMIC DNA]</scope>
    <source>
        <strain evidence="1">CAG:67_53_122</strain>
    </source>
</reference>
<evidence type="ECO:0000313" key="2">
    <source>
        <dbReference type="Proteomes" id="UP000187417"/>
    </source>
</evidence>
<dbReference type="AlphaFoldDB" id="A0A1Q6F4A8"/>
<protein>
    <recommendedName>
        <fullName evidence="3">RNA polymerase sigma-70 region 4 domain-containing protein</fullName>
    </recommendedName>
</protein>
<dbReference type="Proteomes" id="UP000187417">
    <property type="component" value="Unassembled WGS sequence"/>
</dbReference>